<feature type="region of interest" description="Disordered" evidence="1">
    <location>
        <begin position="731"/>
        <end position="821"/>
    </location>
</feature>
<accession>A0A3S5H7S6</accession>
<feature type="region of interest" description="Disordered" evidence="1">
    <location>
        <begin position="595"/>
        <end position="712"/>
    </location>
</feature>
<feature type="compositionally biased region" description="Polar residues" evidence="1">
    <location>
        <begin position="324"/>
        <end position="340"/>
    </location>
</feature>
<sequence>MSHYTVSSSESGSFCTNTAPHSHMRAGTEHSESAVASFSKRTHMHPSVVAAADGGFDEEAADSAYSENTPKKPLQSTKTSAATMAQESPSMTIRRVPLDYSKRMEDQKARSSALERYKMLFRGNRQVESKQPSPNSVDAEEVGELSKRRDDEQSEAFASPAGCSAMDETVVSDDSETEEGEPAVPVSKSLRSAGERVSSASSQRMPQRTRSSSSPVPVSVSMNRPIARPAEPAAGNPEGGLTGDSTAPAVLQLSLSKTHGPPSQPAAACATGDDGNGGVPYVAPELTQPYCKPNQRRRDTLRPGFEPVTAHDCTSLHRTLSASFAQADVSPSTSSSQLQPRSYPHKDSGTKPRLASTSAAAAPPSPRSTSRRKRDAVKATPAMAATTSVFPQQDTSETAAEEAGATAATDLASTSLASRGVATQLFHDDEKGNLLRQADVEEDGVESLGAPDVNGTPKQEQEVILLASNNKAFWLRPSTAMYEMTASIAAKRKDHHEDEEEMRRSPNRRHQNTLRSCAATASTASSCGTPRGRPSTSAEAKPRFTTHMTAAHRERCEEVPAAVASAPAHTYGSIYSARQAAAHKRALSRPIQRMTTDASTVNRACDSPRRASQHQPQRRAAPRACSLRSPLERRSSTLSHLSSDPPMTASSEERHRAVNSGRVSIRQQDSFSKHCARVAARNSRPEESAGAAAEPAKRSRTKAVAASACETPVKGEVAVPSKPMVHKKLQFETEAESEPRKNVPKATDRVLASPVEPKPVPPSPETTMHGLQRPGEGSPSKSRRREHDLTASPARPDDHTDAESGLDAQDAAMEREKEEARVQQVRTALESFRKSRQACMNDPKASHVKATSTSTNEVVAAMLQGIVQQTRQTLPCYLCADQQNASAYHVHVDLCRPKTEALLCEYYTAMDDVKDILAALQERIQHVATQEVPSSTSPETERDAFAKKCYQCVKAMLVACRKCGVQVRVHDVKEHEMLCGRACYRNSRAAERVRATVERIDHGSQE</sequence>
<feature type="region of interest" description="Disordered" evidence="1">
    <location>
        <begin position="1"/>
        <end position="40"/>
    </location>
</feature>
<feature type="compositionally biased region" description="Polar residues" evidence="1">
    <location>
        <begin position="661"/>
        <end position="670"/>
    </location>
</feature>
<feature type="compositionally biased region" description="Low complexity" evidence="1">
    <location>
        <begin position="394"/>
        <end position="406"/>
    </location>
</feature>
<dbReference type="AlphaFoldDB" id="A0A3S5H7S6"/>
<evidence type="ECO:0000313" key="2">
    <source>
        <dbReference type="EMBL" id="AYU81824.1"/>
    </source>
</evidence>
<feature type="compositionally biased region" description="Low complexity" evidence="1">
    <location>
        <begin position="211"/>
        <end position="221"/>
    </location>
</feature>
<feature type="region of interest" description="Disordered" evidence="1">
    <location>
        <begin position="492"/>
        <end position="541"/>
    </location>
</feature>
<proteinExistence type="predicted"/>
<dbReference type="EMBL" id="CP029531">
    <property type="protein sequence ID" value="AYU81824.1"/>
    <property type="molecule type" value="Genomic_DNA"/>
</dbReference>
<evidence type="ECO:0000313" key="3">
    <source>
        <dbReference type="Proteomes" id="UP000274082"/>
    </source>
</evidence>
<feature type="compositionally biased region" description="Acidic residues" evidence="1">
    <location>
        <begin position="170"/>
        <end position="181"/>
    </location>
</feature>
<gene>
    <name evidence="2" type="ORF">LdCL_320033300</name>
</gene>
<feature type="compositionally biased region" description="Basic and acidic residues" evidence="1">
    <location>
        <begin position="785"/>
        <end position="802"/>
    </location>
</feature>
<feature type="compositionally biased region" description="Polar residues" evidence="1">
    <location>
        <begin position="1"/>
        <end position="20"/>
    </location>
</feature>
<feature type="compositionally biased region" description="Basic and acidic residues" evidence="1">
    <location>
        <begin position="812"/>
        <end position="821"/>
    </location>
</feature>
<name>A0A3S5H7S6_LEIDO</name>
<feature type="region of interest" description="Disordered" evidence="1">
    <location>
        <begin position="324"/>
        <end position="406"/>
    </location>
</feature>
<feature type="compositionally biased region" description="Polar residues" evidence="1">
    <location>
        <begin position="74"/>
        <end position="91"/>
    </location>
</feature>
<feature type="region of interest" description="Disordered" evidence="1">
    <location>
        <begin position="123"/>
        <end position="309"/>
    </location>
</feature>
<organism evidence="2 3">
    <name type="scientific">Leishmania donovani</name>
    <dbReference type="NCBI Taxonomy" id="5661"/>
    <lineage>
        <taxon>Eukaryota</taxon>
        <taxon>Discoba</taxon>
        <taxon>Euglenozoa</taxon>
        <taxon>Kinetoplastea</taxon>
        <taxon>Metakinetoplastina</taxon>
        <taxon>Trypanosomatida</taxon>
        <taxon>Trypanosomatidae</taxon>
        <taxon>Leishmaniinae</taxon>
        <taxon>Leishmania</taxon>
    </lineage>
</organism>
<feature type="region of interest" description="Disordered" evidence="1">
    <location>
        <begin position="60"/>
        <end position="93"/>
    </location>
</feature>
<dbReference type="OrthoDB" id="273550at2759"/>
<keyword evidence="3" id="KW-1185">Reference proteome</keyword>
<dbReference type="VEuPathDB" id="TriTrypDB:LdCL_320033300"/>
<protein>
    <submittedName>
        <fullName evidence="2">Uncharacterized protein</fullName>
    </submittedName>
</protein>
<feature type="compositionally biased region" description="Low complexity" evidence="1">
    <location>
        <begin position="351"/>
        <end position="362"/>
    </location>
</feature>
<feature type="compositionally biased region" description="Low complexity" evidence="1">
    <location>
        <begin position="516"/>
        <end position="527"/>
    </location>
</feature>
<dbReference type="Proteomes" id="UP000274082">
    <property type="component" value="Chromosome 32"/>
</dbReference>
<feature type="compositionally biased region" description="Polar residues" evidence="1">
    <location>
        <begin position="198"/>
        <end position="210"/>
    </location>
</feature>
<reference evidence="2 3" key="1">
    <citation type="journal article" date="2018" name="Sci. Rep.">
        <title>A complete Leishmania donovani reference genome identifies novel genetic variations associated with virulence.</title>
        <authorList>
            <person name="Lypaczewski P."/>
            <person name="Hoshizaki J."/>
            <person name="Zhang W.-W."/>
            <person name="McCall L.-I."/>
            <person name="Torcivia-Rodriguez J."/>
            <person name="Simonyan V."/>
            <person name="Kaur A."/>
            <person name="Dewar K."/>
            <person name="Matlashewski G."/>
        </authorList>
    </citation>
    <scope>NUCLEOTIDE SEQUENCE [LARGE SCALE GENOMIC DNA]</scope>
    <source>
        <strain evidence="2 3">LdCL</strain>
    </source>
</reference>
<evidence type="ECO:0000256" key="1">
    <source>
        <dbReference type="SAM" id="MobiDB-lite"/>
    </source>
</evidence>
<dbReference type="VEuPathDB" id="TriTrypDB:LdBPK_322750.1"/>
<dbReference type="VEuPathDB" id="TriTrypDB:LDHU3_32.3440"/>